<name>A0A8T0P1B5_PANVG</name>
<dbReference type="Proteomes" id="UP000823388">
    <property type="component" value="Chromosome 9K"/>
</dbReference>
<reference evidence="2" key="1">
    <citation type="submission" date="2020-05" db="EMBL/GenBank/DDBJ databases">
        <title>WGS assembly of Panicum virgatum.</title>
        <authorList>
            <person name="Lovell J.T."/>
            <person name="Jenkins J."/>
            <person name="Shu S."/>
            <person name="Juenger T.E."/>
            <person name="Schmutz J."/>
        </authorList>
    </citation>
    <scope>NUCLEOTIDE SEQUENCE</scope>
    <source>
        <strain evidence="2">AP13</strain>
    </source>
</reference>
<accession>A0A8T0P1B5</accession>
<sequence>MLVQRISRASYPLTRLVFARASTALPPPGLSRASGAPTQSGWAARHVAPRLPASREGGTPARPRADARSGPAWTPVCREGGAPARQLDPARTCAAVQLGRRPVVSVALRLGAARTRVAIELGHPPAMRAALRLNPVLWWRAGTASAALDGAAQGRGSWRGENGRRAVMVTRRRLREWREKVAEKRSAAREATPSSG</sequence>
<evidence type="ECO:0000256" key="1">
    <source>
        <dbReference type="SAM" id="MobiDB-lite"/>
    </source>
</evidence>
<dbReference type="EMBL" id="CM029053">
    <property type="protein sequence ID" value="KAG2554489.1"/>
    <property type="molecule type" value="Genomic_DNA"/>
</dbReference>
<feature type="region of interest" description="Disordered" evidence="1">
    <location>
        <begin position="49"/>
        <end position="72"/>
    </location>
</feature>
<keyword evidence="3" id="KW-1185">Reference proteome</keyword>
<comment type="caution">
    <text evidence="2">The sequence shown here is derived from an EMBL/GenBank/DDBJ whole genome shotgun (WGS) entry which is preliminary data.</text>
</comment>
<organism evidence="2 3">
    <name type="scientific">Panicum virgatum</name>
    <name type="common">Blackwell switchgrass</name>
    <dbReference type="NCBI Taxonomy" id="38727"/>
    <lineage>
        <taxon>Eukaryota</taxon>
        <taxon>Viridiplantae</taxon>
        <taxon>Streptophyta</taxon>
        <taxon>Embryophyta</taxon>
        <taxon>Tracheophyta</taxon>
        <taxon>Spermatophyta</taxon>
        <taxon>Magnoliopsida</taxon>
        <taxon>Liliopsida</taxon>
        <taxon>Poales</taxon>
        <taxon>Poaceae</taxon>
        <taxon>PACMAD clade</taxon>
        <taxon>Panicoideae</taxon>
        <taxon>Panicodae</taxon>
        <taxon>Paniceae</taxon>
        <taxon>Panicinae</taxon>
        <taxon>Panicum</taxon>
        <taxon>Panicum sect. Hiantes</taxon>
    </lineage>
</organism>
<evidence type="ECO:0000313" key="2">
    <source>
        <dbReference type="EMBL" id="KAG2554489.1"/>
    </source>
</evidence>
<gene>
    <name evidence="2" type="ORF">PVAP13_9KG605401</name>
</gene>
<proteinExistence type="predicted"/>
<evidence type="ECO:0000313" key="3">
    <source>
        <dbReference type="Proteomes" id="UP000823388"/>
    </source>
</evidence>
<protein>
    <submittedName>
        <fullName evidence="2">Uncharacterized protein</fullName>
    </submittedName>
</protein>
<dbReference type="AlphaFoldDB" id="A0A8T0P1B5"/>